<evidence type="ECO:0000259" key="6">
    <source>
        <dbReference type="Pfam" id="PF08281"/>
    </source>
</evidence>
<comment type="caution">
    <text evidence="7">The sequence shown here is derived from an EMBL/GenBank/DDBJ whole genome shotgun (WGS) entry which is preliminary data.</text>
</comment>
<evidence type="ECO:0000259" key="5">
    <source>
        <dbReference type="Pfam" id="PF04542"/>
    </source>
</evidence>
<name>A0A139XGB1_9CYAN</name>
<dbReference type="Gene3D" id="1.10.10.10">
    <property type="entry name" value="Winged helix-like DNA-binding domain superfamily/Winged helix DNA-binding domain"/>
    <property type="match status" value="1"/>
</dbReference>
<evidence type="ECO:0000313" key="7">
    <source>
        <dbReference type="EMBL" id="KYC43652.1"/>
    </source>
</evidence>
<dbReference type="InterPro" id="IPR013249">
    <property type="entry name" value="RNA_pol_sigma70_r4_t2"/>
</dbReference>
<proteinExistence type="inferred from homology"/>
<dbReference type="NCBIfam" id="TIGR02937">
    <property type="entry name" value="sigma70-ECF"/>
    <property type="match status" value="1"/>
</dbReference>
<keyword evidence="2" id="KW-0805">Transcription regulation</keyword>
<reference evidence="7 8" key="1">
    <citation type="journal article" date="2013" name="Genome Biol. Evol.">
        <title>Genomes of Stigonematalean cyanobacteria (subsection V) and the evolution of oxygenic photosynthesis from prokaryotes to plastids.</title>
        <authorList>
            <person name="Dagan T."/>
            <person name="Roettger M."/>
            <person name="Stucken K."/>
            <person name="Landan G."/>
            <person name="Koch R."/>
            <person name="Major P."/>
            <person name="Gould S.B."/>
            <person name="Goremykin V.V."/>
            <person name="Rippka R."/>
            <person name="Tandeau de Marsac N."/>
            <person name="Gugger M."/>
            <person name="Lockhart P.J."/>
            <person name="Allen J.F."/>
            <person name="Brune I."/>
            <person name="Maus I."/>
            <person name="Puhler A."/>
            <person name="Martin W.F."/>
        </authorList>
    </citation>
    <scope>NUCLEOTIDE SEQUENCE [LARGE SCALE GENOMIC DNA]</scope>
    <source>
        <strain evidence="7 8">PCC 7110</strain>
    </source>
</reference>
<keyword evidence="4" id="KW-0804">Transcription</keyword>
<dbReference type="OrthoDB" id="9784272at2"/>
<dbReference type="PANTHER" id="PTHR43133:SF62">
    <property type="entry name" value="RNA POLYMERASE SIGMA FACTOR SIGZ"/>
    <property type="match status" value="1"/>
</dbReference>
<gene>
    <name evidence="7" type="ORF">WA1_00315</name>
</gene>
<evidence type="ECO:0000256" key="4">
    <source>
        <dbReference type="ARBA" id="ARBA00023163"/>
    </source>
</evidence>
<evidence type="ECO:0000256" key="3">
    <source>
        <dbReference type="ARBA" id="ARBA00023082"/>
    </source>
</evidence>
<dbReference type="SUPFAM" id="SSF88659">
    <property type="entry name" value="Sigma3 and sigma4 domains of RNA polymerase sigma factors"/>
    <property type="match status" value="1"/>
</dbReference>
<dbReference type="InterPro" id="IPR036388">
    <property type="entry name" value="WH-like_DNA-bd_sf"/>
</dbReference>
<accession>A0A139XGB1</accession>
<dbReference type="InterPro" id="IPR039425">
    <property type="entry name" value="RNA_pol_sigma-70-like"/>
</dbReference>
<dbReference type="SUPFAM" id="SSF88946">
    <property type="entry name" value="Sigma2 domain of RNA polymerase sigma factors"/>
    <property type="match status" value="1"/>
</dbReference>
<dbReference type="InterPro" id="IPR013325">
    <property type="entry name" value="RNA_pol_sigma_r2"/>
</dbReference>
<evidence type="ECO:0000256" key="2">
    <source>
        <dbReference type="ARBA" id="ARBA00023015"/>
    </source>
</evidence>
<dbReference type="Gene3D" id="1.10.1740.10">
    <property type="match status" value="1"/>
</dbReference>
<dbReference type="EMBL" id="ANNX02000012">
    <property type="protein sequence ID" value="KYC43652.1"/>
    <property type="molecule type" value="Genomic_DNA"/>
</dbReference>
<feature type="domain" description="RNA polymerase sigma factor 70 region 4 type 2" evidence="6">
    <location>
        <begin position="136"/>
        <end position="188"/>
    </location>
</feature>
<feature type="domain" description="RNA polymerase sigma-70 region 2" evidence="5">
    <location>
        <begin position="36"/>
        <end position="103"/>
    </location>
</feature>
<dbReference type="CDD" id="cd06171">
    <property type="entry name" value="Sigma70_r4"/>
    <property type="match status" value="1"/>
</dbReference>
<keyword evidence="3" id="KW-0731">Sigma factor</keyword>
<organism evidence="7 8">
    <name type="scientific">Scytonema hofmannii PCC 7110</name>
    <dbReference type="NCBI Taxonomy" id="128403"/>
    <lineage>
        <taxon>Bacteria</taxon>
        <taxon>Bacillati</taxon>
        <taxon>Cyanobacteriota</taxon>
        <taxon>Cyanophyceae</taxon>
        <taxon>Nostocales</taxon>
        <taxon>Scytonemataceae</taxon>
        <taxon>Scytonema</taxon>
    </lineage>
</organism>
<evidence type="ECO:0000256" key="1">
    <source>
        <dbReference type="ARBA" id="ARBA00010641"/>
    </source>
</evidence>
<dbReference type="InterPro" id="IPR014284">
    <property type="entry name" value="RNA_pol_sigma-70_dom"/>
</dbReference>
<dbReference type="GO" id="GO:0016987">
    <property type="term" value="F:sigma factor activity"/>
    <property type="evidence" value="ECO:0007669"/>
    <property type="project" value="UniProtKB-KW"/>
</dbReference>
<dbReference type="Pfam" id="PF04542">
    <property type="entry name" value="Sigma70_r2"/>
    <property type="match status" value="1"/>
</dbReference>
<keyword evidence="8" id="KW-1185">Reference proteome</keyword>
<dbReference type="AlphaFoldDB" id="A0A139XGB1"/>
<dbReference type="GO" id="GO:0006352">
    <property type="term" value="P:DNA-templated transcription initiation"/>
    <property type="evidence" value="ECO:0007669"/>
    <property type="project" value="InterPro"/>
</dbReference>
<dbReference type="InterPro" id="IPR007627">
    <property type="entry name" value="RNA_pol_sigma70_r2"/>
</dbReference>
<dbReference type="Pfam" id="PF08281">
    <property type="entry name" value="Sigma70_r4_2"/>
    <property type="match status" value="1"/>
</dbReference>
<dbReference type="InterPro" id="IPR013324">
    <property type="entry name" value="RNA_pol_sigma_r3/r4-like"/>
</dbReference>
<dbReference type="STRING" id="128403.WA1_00315"/>
<dbReference type="NCBIfam" id="NF009172">
    <property type="entry name" value="PRK12519.1"/>
    <property type="match status" value="1"/>
</dbReference>
<comment type="similarity">
    <text evidence="1">Belongs to the sigma-70 factor family. ECF subfamily.</text>
</comment>
<dbReference type="GO" id="GO:0003677">
    <property type="term" value="F:DNA binding"/>
    <property type="evidence" value="ECO:0007669"/>
    <property type="project" value="InterPro"/>
</dbReference>
<dbReference type="RefSeq" id="WP_017742227.1">
    <property type="nucleotide sequence ID" value="NZ_KQ976354.1"/>
</dbReference>
<protein>
    <submittedName>
        <fullName evidence="7">RNA polymerase subunit sigma</fullName>
    </submittedName>
</protein>
<dbReference type="PANTHER" id="PTHR43133">
    <property type="entry name" value="RNA POLYMERASE ECF-TYPE SIGMA FACTO"/>
    <property type="match status" value="1"/>
</dbReference>
<dbReference type="Proteomes" id="UP000076925">
    <property type="component" value="Unassembled WGS sequence"/>
</dbReference>
<evidence type="ECO:0000313" key="8">
    <source>
        <dbReference type="Proteomes" id="UP000076925"/>
    </source>
</evidence>
<sequence>MEPKLPQSNSRELQEETDEALFVALKNGDSSALSVLFNRHSRLVYGLALKILADSQEAEDLTQEVFLTLWRKASSNPDCRFFVRYLVTIARSRAIDKLRARSRQLKLVEQWGKTMTSEAASSPTPVEQATFAERSQRIHNALLQLPEKQRQVIELAYNQGLSQSEIAKQLEIPLGTVKTCTRQGLLKLKRILLDSDLLAYE</sequence>